<protein>
    <submittedName>
        <fullName evidence="5">SCP domain-containing protein</fullName>
    </submittedName>
</protein>
<feature type="domain" description="SCP" evidence="2">
    <location>
        <begin position="22"/>
        <end position="174"/>
    </location>
</feature>
<dbReference type="EMBL" id="UYWX01003937">
    <property type="protein sequence ID" value="VDM24454.1"/>
    <property type="molecule type" value="Genomic_DNA"/>
</dbReference>
<evidence type="ECO:0000259" key="2">
    <source>
        <dbReference type="SMART" id="SM00198"/>
    </source>
</evidence>
<dbReference type="InterPro" id="IPR002413">
    <property type="entry name" value="V5_allergen-like"/>
</dbReference>
<feature type="signal peptide" evidence="1">
    <location>
        <begin position="1"/>
        <end position="19"/>
    </location>
</feature>
<evidence type="ECO:0000313" key="4">
    <source>
        <dbReference type="Proteomes" id="UP000274429"/>
    </source>
</evidence>
<dbReference type="InterPro" id="IPR035940">
    <property type="entry name" value="CAP_sf"/>
</dbReference>
<dbReference type="Proteomes" id="UP000274429">
    <property type="component" value="Unassembled WGS sequence"/>
</dbReference>
<dbReference type="InterPro" id="IPR014044">
    <property type="entry name" value="CAP_dom"/>
</dbReference>
<dbReference type="SMART" id="SM00198">
    <property type="entry name" value="SCP"/>
    <property type="match status" value="1"/>
</dbReference>
<dbReference type="SUPFAM" id="SSF55797">
    <property type="entry name" value="PR-1-like"/>
    <property type="match status" value="1"/>
</dbReference>
<organism evidence="5">
    <name type="scientific">Hydatigena taeniaeformis</name>
    <name type="common">Feline tapeworm</name>
    <name type="synonym">Taenia taeniaeformis</name>
    <dbReference type="NCBI Taxonomy" id="6205"/>
    <lineage>
        <taxon>Eukaryota</taxon>
        <taxon>Metazoa</taxon>
        <taxon>Spiralia</taxon>
        <taxon>Lophotrochozoa</taxon>
        <taxon>Platyhelminthes</taxon>
        <taxon>Cestoda</taxon>
        <taxon>Eucestoda</taxon>
        <taxon>Cyclophyllidea</taxon>
        <taxon>Taeniidae</taxon>
        <taxon>Hydatigera</taxon>
    </lineage>
</organism>
<dbReference type="OrthoDB" id="335796at2759"/>
<dbReference type="CDD" id="cd05380">
    <property type="entry name" value="CAP_euk"/>
    <property type="match status" value="1"/>
</dbReference>
<reference evidence="3 4" key="2">
    <citation type="submission" date="2018-11" db="EMBL/GenBank/DDBJ databases">
        <authorList>
            <consortium name="Pathogen Informatics"/>
        </authorList>
    </citation>
    <scope>NUCLEOTIDE SEQUENCE [LARGE SCALE GENOMIC DNA]</scope>
</reference>
<proteinExistence type="predicted"/>
<dbReference type="WBParaSite" id="TTAC_0000423301-mRNA-1">
    <property type="protein sequence ID" value="TTAC_0000423301-mRNA-1"/>
    <property type="gene ID" value="TTAC_0000423301"/>
</dbReference>
<feature type="chain" id="PRO_5043133024" evidence="1">
    <location>
        <begin position="20"/>
        <end position="232"/>
    </location>
</feature>
<dbReference type="AlphaFoldDB" id="A0A0R3WTZ3"/>
<dbReference type="PRINTS" id="PR00838">
    <property type="entry name" value="V5ALLERGEN"/>
</dbReference>
<dbReference type="PRINTS" id="PR00837">
    <property type="entry name" value="V5TPXLIKE"/>
</dbReference>
<keyword evidence="4" id="KW-1185">Reference proteome</keyword>
<sequence length="232" mass="26304">MHLSLSLFHIALVTSLSEALSSEDREMLTFLHVSARLSVKPPAINMHPLLWSTELENLARTWAEKCLWGFPDPTIPDEKPLLYVGINVAMISTDELQGDKAPLPPVSILFNLWYVNTQNYDYELNICKGGYCSQYRQIIWAATEQLGCERAICGKGAKRHVLVCCYYPPGNYSELRPYQVLESEDDFPLDEEPWIMRPARIQNTTTKKNIGLSVIVANFELVLISSLVLMVI</sequence>
<keyword evidence="1" id="KW-0732">Signal</keyword>
<name>A0A0R3WTZ3_HYDTA</name>
<accession>A0A0R3WTZ3</accession>
<evidence type="ECO:0000313" key="3">
    <source>
        <dbReference type="EMBL" id="VDM24454.1"/>
    </source>
</evidence>
<dbReference type="Gene3D" id="3.40.33.10">
    <property type="entry name" value="CAP"/>
    <property type="match status" value="1"/>
</dbReference>
<dbReference type="STRING" id="6205.A0A0R3WTZ3"/>
<reference evidence="5" key="1">
    <citation type="submission" date="2017-02" db="UniProtKB">
        <authorList>
            <consortium name="WormBaseParasite"/>
        </authorList>
    </citation>
    <scope>IDENTIFICATION</scope>
</reference>
<gene>
    <name evidence="3" type="ORF">TTAC_LOCUS4218</name>
</gene>
<dbReference type="PANTHER" id="PTHR10334">
    <property type="entry name" value="CYSTEINE-RICH SECRETORY PROTEIN-RELATED"/>
    <property type="match status" value="1"/>
</dbReference>
<dbReference type="InterPro" id="IPR001283">
    <property type="entry name" value="CRISP-related"/>
</dbReference>
<dbReference type="Pfam" id="PF00188">
    <property type="entry name" value="CAP"/>
    <property type="match status" value="1"/>
</dbReference>
<evidence type="ECO:0000313" key="5">
    <source>
        <dbReference type="WBParaSite" id="TTAC_0000423301-mRNA-1"/>
    </source>
</evidence>
<evidence type="ECO:0000256" key="1">
    <source>
        <dbReference type="SAM" id="SignalP"/>
    </source>
</evidence>